<dbReference type="EMBL" id="JH159155">
    <property type="protein sequence ID" value="EGZ14833.1"/>
    <property type="molecule type" value="Genomic_DNA"/>
</dbReference>
<dbReference type="KEGG" id="psoj:PHYSODRAFT_301641"/>
<dbReference type="AlphaFoldDB" id="G4ZK29"/>
<feature type="region of interest" description="Disordered" evidence="1">
    <location>
        <begin position="126"/>
        <end position="172"/>
    </location>
</feature>
<dbReference type="RefSeq" id="XP_009528582.1">
    <property type="nucleotide sequence ID" value="XM_009530287.1"/>
</dbReference>
<reference evidence="2 3" key="1">
    <citation type="journal article" date="2006" name="Science">
        <title>Phytophthora genome sequences uncover evolutionary origins and mechanisms of pathogenesis.</title>
        <authorList>
            <person name="Tyler B.M."/>
            <person name="Tripathy S."/>
            <person name="Zhang X."/>
            <person name="Dehal P."/>
            <person name="Jiang R.H."/>
            <person name="Aerts A."/>
            <person name="Arredondo F.D."/>
            <person name="Baxter L."/>
            <person name="Bensasson D."/>
            <person name="Beynon J.L."/>
            <person name="Chapman J."/>
            <person name="Damasceno C.M."/>
            <person name="Dorrance A.E."/>
            <person name="Dou D."/>
            <person name="Dickerman A.W."/>
            <person name="Dubchak I.L."/>
            <person name="Garbelotto M."/>
            <person name="Gijzen M."/>
            <person name="Gordon S.G."/>
            <person name="Govers F."/>
            <person name="Grunwald N.J."/>
            <person name="Huang W."/>
            <person name="Ivors K.L."/>
            <person name="Jones R.W."/>
            <person name="Kamoun S."/>
            <person name="Krampis K."/>
            <person name="Lamour K.H."/>
            <person name="Lee M.K."/>
            <person name="McDonald W.H."/>
            <person name="Medina M."/>
            <person name="Meijer H.J."/>
            <person name="Nordberg E.K."/>
            <person name="Maclean D.J."/>
            <person name="Ospina-Giraldo M.D."/>
            <person name="Morris P.F."/>
            <person name="Phuntumart V."/>
            <person name="Putnam N.H."/>
            <person name="Rash S."/>
            <person name="Rose J.K."/>
            <person name="Sakihama Y."/>
            <person name="Salamov A.A."/>
            <person name="Savidor A."/>
            <person name="Scheuring C.F."/>
            <person name="Smith B.M."/>
            <person name="Sobral B.W."/>
            <person name="Terry A."/>
            <person name="Torto-Alalibo T.A."/>
            <person name="Win J."/>
            <person name="Xu Z."/>
            <person name="Zhang H."/>
            <person name="Grigoriev I.V."/>
            <person name="Rokhsar D.S."/>
            <person name="Boore J.L."/>
        </authorList>
    </citation>
    <scope>NUCLEOTIDE SEQUENCE [LARGE SCALE GENOMIC DNA]</scope>
    <source>
        <strain evidence="2 3">P6497</strain>
    </source>
</reference>
<protein>
    <submittedName>
        <fullName evidence="2">Uncharacterized protein</fullName>
    </submittedName>
</protein>
<name>G4ZK29_PHYSP</name>
<accession>G4ZK29</accession>
<organism evidence="2 3">
    <name type="scientific">Phytophthora sojae (strain P6497)</name>
    <name type="common">Soybean stem and root rot agent</name>
    <name type="synonym">Phytophthora megasperma f. sp. glycines</name>
    <dbReference type="NCBI Taxonomy" id="1094619"/>
    <lineage>
        <taxon>Eukaryota</taxon>
        <taxon>Sar</taxon>
        <taxon>Stramenopiles</taxon>
        <taxon>Oomycota</taxon>
        <taxon>Peronosporomycetes</taxon>
        <taxon>Peronosporales</taxon>
        <taxon>Peronosporaceae</taxon>
        <taxon>Phytophthora</taxon>
    </lineage>
</organism>
<keyword evidence="3" id="KW-1185">Reference proteome</keyword>
<evidence type="ECO:0000256" key="1">
    <source>
        <dbReference type="SAM" id="MobiDB-lite"/>
    </source>
</evidence>
<dbReference type="Proteomes" id="UP000002640">
    <property type="component" value="Unassembled WGS sequence"/>
</dbReference>
<sequence>MATDAIAVTMFTEFISEARILDEQSEYCSLPDLENVFVAANLELTQEAKEKGNPDRSLMRFGFLECVIRIANTFKLHKLYDAHMGKYCKPGEKQGMHLVEFLALFWWFWTRLPPWATKTISRRFHGDHSTQESATGTEEDSEPEDAGDKFDTGGIGETSQAGETVAVADNLR</sequence>
<dbReference type="InParanoid" id="G4ZK29"/>
<dbReference type="GeneID" id="20642045"/>
<gene>
    <name evidence="2" type="ORF">PHYSODRAFT_301641</name>
</gene>
<evidence type="ECO:0000313" key="2">
    <source>
        <dbReference type="EMBL" id="EGZ14833.1"/>
    </source>
</evidence>
<evidence type="ECO:0000313" key="3">
    <source>
        <dbReference type="Proteomes" id="UP000002640"/>
    </source>
</evidence>
<proteinExistence type="predicted"/>